<reference evidence="5 6" key="1">
    <citation type="submission" date="2017-11" db="EMBL/GenBank/DDBJ databases">
        <title>Draft genome of actinobacteria isolated from guarana (Paullinia cupana (Mart.) Ducke.</title>
        <authorList>
            <person name="Siqueira K.A."/>
            <person name="Liotti R.G."/>
            <person name="Mendes T.A.O."/>
            <person name="Soares M.A."/>
        </authorList>
    </citation>
    <scope>NUCLEOTIDE SEQUENCE [LARGE SCALE GENOMIC DNA]</scope>
    <source>
        <strain evidence="5 6">193</strain>
    </source>
</reference>
<sequence>MAGTSRGPNDPARRDRIIDAALDVIAEHGAINVTYRKIAQAAGVPLGSLTYYFDDMQHLLTEAFTRLAESMSERYRALLDAARTPEEAGAAVVEIICGDTLGSPRELLLCYELYAFAARNAALRPVMRSWMYASRSALARHFDATTARTLDALVEGFSIHNSFDPTPTARADIAAAVTAVVAGARRAARSGANGPGPEPAKPAGPPGPP</sequence>
<dbReference type="PANTHER" id="PTHR30055:SF226">
    <property type="entry name" value="HTH-TYPE TRANSCRIPTIONAL REGULATOR PKSA"/>
    <property type="match status" value="1"/>
</dbReference>
<dbReference type="EMBL" id="PENI01000007">
    <property type="protein sequence ID" value="RMB85229.1"/>
    <property type="molecule type" value="Genomic_DNA"/>
</dbReference>
<dbReference type="SUPFAM" id="SSF46689">
    <property type="entry name" value="Homeodomain-like"/>
    <property type="match status" value="1"/>
</dbReference>
<dbReference type="PRINTS" id="PR00455">
    <property type="entry name" value="HTHTETR"/>
</dbReference>
<dbReference type="InterPro" id="IPR050109">
    <property type="entry name" value="HTH-type_TetR-like_transc_reg"/>
</dbReference>
<dbReference type="InterPro" id="IPR036271">
    <property type="entry name" value="Tet_transcr_reg_TetR-rel_C_sf"/>
</dbReference>
<gene>
    <name evidence="5" type="ORF">CTZ28_13815</name>
</gene>
<dbReference type="Gene3D" id="1.10.357.10">
    <property type="entry name" value="Tetracycline Repressor, domain 2"/>
    <property type="match status" value="1"/>
</dbReference>
<keyword evidence="1 2" id="KW-0238">DNA-binding</keyword>
<proteinExistence type="predicted"/>
<dbReference type="Pfam" id="PF17940">
    <property type="entry name" value="TetR_C_31"/>
    <property type="match status" value="1"/>
</dbReference>
<dbReference type="OrthoDB" id="6929199at2"/>
<dbReference type="PROSITE" id="PS50977">
    <property type="entry name" value="HTH_TETR_2"/>
    <property type="match status" value="1"/>
</dbReference>
<evidence type="ECO:0000256" key="3">
    <source>
        <dbReference type="SAM" id="MobiDB-lite"/>
    </source>
</evidence>
<evidence type="ECO:0000313" key="5">
    <source>
        <dbReference type="EMBL" id="RMB85229.1"/>
    </source>
</evidence>
<dbReference type="InterPro" id="IPR041583">
    <property type="entry name" value="TetR_C_31"/>
</dbReference>
<feature type="region of interest" description="Disordered" evidence="3">
    <location>
        <begin position="186"/>
        <end position="209"/>
    </location>
</feature>
<dbReference type="GO" id="GO:0000976">
    <property type="term" value="F:transcription cis-regulatory region binding"/>
    <property type="evidence" value="ECO:0007669"/>
    <property type="project" value="TreeGrafter"/>
</dbReference>
<evidence type="ECO:0000259" key="4">
    <source>
        <dbReference type="PROSITE" id="PS50977"/>
    </source>
</evidence>
<protein>
    <submittedName>
        <fullName evidence="5">TetR family transcriptional regulator</fullName>
    </submittedName>
</protein>
<dbReference type="Pfam" id="PF00440">
    <property type="entry name" value="TetR_N"/>
    <property type="match status" value="1"/>
</dbReference>
<dbReference type="Proteomes" id="UP000270471">
    <property type="component" value="Unassembled WGS sequence"/>
</dbReference>
<name>A0A3M0IG93_9ACTN</name>
<dbReference type="GO" id="GO:0003700">
    <property type="term" value="F:DNA-binding transcription factor activity"/>
    <property type="evidence" value="ECO:0007669"/>
    <property type="project" value="TreeGrafter"/>
</dbReference>
<dbReference type="RefSeq" id="WP_121889669.1">
    <property type="nucleotide sequence ID" value="NZ_PENI01000007.1"/>
</dbReference>
<feature type="domain" description="HTH tetR-type" evidence="4">
    <location>
        <begin position="11"/>
        <end position="71"/>
    </location>
</feature>
<dbReference type="InterPro" id="IPR009057">
    <property type="entry name" value="Homeodomain-like_sf"/>
</dbReference>
<dbReference type="InterPro" id="IPR001647">
    <property type="entry name" value="HTH_TetR"/>
</dbReference>
<dbReference type="SUPFAM" id="SSF48498">
    <property type="entry name" value="Tetracyclin repressor-like, C-terminal domain"/>
    <property type="match status" value="1"/>
</dbReference>
<comment type="caution">
    <text evidence="5">The sequence shown here is derived from an EMBL/GenBank/DDBJ whole genome shotgun (WGS) entry which is preliminary data.</text>
</comment>
<organism evidence="5 6">
    <name type="scientific">Streptomyces shenzhenensis</name>
    <dbReference type="NCBI Taxonomy" id="943815"/>
    <lineage>
        <taxon>Bacteria</taxon>
        <taxon>Bacillati</taxon>
        <taxon>Actinomycetota</taxon>
        <taxon>Actinomycetes</taxon>
        <taxon>Kitasatosporales</taxon>
        <taxon>Streptomycetaceae</taxon>
        <taxon>Streptomyces</taxon>
    </lineage>
</organism>
<feature type="DNA-binding region" description="H-T-H motif" evidence="2">
    <location>
        <begin position="34"/>
        <end position="53"/>
    </location>
</feature>
<accession>A0A3M0IG93</accession>
<evidence type="ECO:0000313" key="6">
    <source>
        <dbReference type="Proteomes" id="UP000270471"/>
    </source>
</evidence>
<keyword evidence="6" id="KW-1185">Reference proteome</keyword>
<evidence type="ECO:0000256" key="1">
    <source>
        <dbReference type="ARBA" id="ARBA00023125"/>
    </source>
</evidence>
<feature type="compositionally biased region" description="Pro residues" evidence="3">
    <location>
        <begin position="196"/>
        <end position="209"/>
    </location>
</feature>
<dbReference type="PANTHER" id="PTHR30055">
    <property type="entry name" value="HTH-TYPE TRANSCRIPTIONAL REGULATOR RUTR"/>
    <property type="match status" value="1"/>
</dbReference>
<evidence type="ECO:0000256" key="2">
    <source>
        <dbReference type="PROSITE-ProRule" id="PRU00335"/>
    </source>
</evidence>
<dbReference type="AlphaFoldDB" id="A0A3M0IG93"/>